<proteinExistence type="predicted"/>
<comment type="caution">
    <text evidence="1">The sequence shown here is derived from an EMBL/GenBank/DDBJ whole genome shotgun (WGS) entry which is preliminary data.</text>
</comment>
<sequence>MMPPLIPLPRHLVSPFAGAELCPLFGFALPPGVTGPFFDEDRWPFDEVIGLPAYLRPNQRALDFTSIVNREWRLTAKEYIAALMAPRHDAVRDLAHAERTVQTLTTCHGKLSELIRWFKWLTEQGITDLEQVTNYHCTAYVDFRAEKLGDDGEVVADSPSTRAVAMGAPIGLAHYRSLFSGQKLRDNLRPFNGASAAGGSGRTAELGGANKVQPLSSEVQQPLLAAVLYVIGTLAPHILSEAEAKRQRQAADRSLTSNKHPGRRAFLRNLECRVESGEPLELMTPAAVKDARARGLREENDPLAAVSLSALARECGTRQFYGAWLPALRPDLERALALVGVCAPYGRNAAEVERADGQGHVAWTEPLFSTELKFLVGYLATACGLAVAALAGMRHCELGELVVGCRQPPLEIAPGLFRYRLAGKLIKGQPLGGVRDEWVVTREVYEAIEVVEQLLGPDAAPGSSLFHPVFCDTTYQNFRTWVNGPAGQRLGLAPIPEGAVTPRALRRTLAVEIAYRPGGLIAAKLQLKHLSVATTEGYAARPGGAQAKFLAEINELEEECNIGILTDVYHDYQRGIMPSGPGAHDLISLFTSVDGRLHELSNLAPQLVDSDQEVVAMLTARAHTLHLGTANYCWFIDPAKALCLRLAGTPDADRPLAGMCDSARCPQATHHPCHRPVWEESRQTAKVFIGSLSRRQKTERTRLEASMARAERVLAEIDHVAAGAAGKDEI</sequence>
<protein>
    <submittedName>
        <fullName evidence="1">Integrase</fullName>
    </submittedName>
</protein>
<evidence type="ECO:0000313" key="2">
    <source>
        <dbReference type="Proteomes" id="UP001500403"/>
    </source>
</evidence>
<gene>
    <name evidence="1" type="ORF">GCM10010446_67960</name>
</gene>
<keyword evidence="2" id="KW-1185">Reference proteome</keyword>
<reference evidence="1 2" key="1">
    <citation type="journal article" date="2019" name="Int. J. Syst. Evol. Microbiol.">
        <title>The Global Catalogue of Microorganisms (GCM) 10K type strain sequencing project: providing services to taxonomists for standard genome sequencing and annotation.</title>
        <authorList>
            <consortium name="The Broad Institute Genomics Platform"/>
            <consortium name="The Broad Institute Genome Sequencing Center for Infectious Disease"/>
            <person name="Wu L."/>
            <person name="Ma J."/>
        </authorList>
    </citation>
    <scope>NUCLEOTIDE SEQUENCE [LARGE SCALE GENOMIC DNA]</scope>
    <source>
        <strain evidence="1 2">JCM 9088</strain>
    </source>
</reference>
<dbReference type="SUPFAM" id="SSF56349">
    <property type="entry name" value="DNA breaking-rejoining enzymes"/>
    <property type="match status" value="1"/>
</dbReference>
<accession>A0ABN3XNX8</accession>
<dbReference type="EMBL" id="BAAAUD010000114">
    <property type="protein sequence ID" value="GAA2974080.1"/>
    <property type="molecule type" value="Genomic_DNA"/>
</dbReference>
<dbReference type="Proteomes" id="UP001500403">
    <property type="component" value="Unassembled WGS sequence"/>
</dbReference>
<evidence type="ECO:0000313" key="1">
    <source>
        <dbReference type="EMBL" id="GAA2974080.1"/>
    </source>
</evidence>
<dbReference type="InterPro" id="IPR011010">
    <property type="entry name" value="DNA_brk_join_enz"/>
</dbReference>
<dbReference type="RefSeq" id="WP_344500841.1">
    <property type="nucleotide sequence ID" value="NZ_BAAAUD010000114.1"/>
</dbReference>
<name>A0ABN3XNX8_9ACTN</name>
<organism evidence="1 2">
    <name type="scientific">Streptomyces enissocaesilis</name>
    <dbReference type="NCBI Taxonomy" id="332589"/>
    <lineage>
        <taxon>Bacteria</taxon>
        <taxon>Bacillati</taxon>
        <taxon>Actinomycetota</taxon>
        <taxon>Actinomycetes</taxon>
        <taxon>Kitasatosporales</taxon>
        <taxon>Streptomycetaceae</taxon>
        <taxon>Streptomyces</taxon>
        <taxon>Streptomyces rochei group</taxon>
    </lineage>
</organism>